<sequence>MEIQVQNNILLIKPESLFEEKILNSDYFQSKLAYRIADNFEKEKSFKVIFNDDIFFIDGKNNIANIGDKNLTEGRLFYILRMLVDRYIVCNGGIGLHSGLAYDKGTAFFLVGDTKCGKSFYVKKLKENNIKVLGDDHTIILNNSIMGNLKSRVRDNDCEYYENNSTSIQYLNNYLIFDININTKKEISEVSFEDYVKKLDLEPVLKYLYCGIETENQNIKMDNKIIENYRKKYLDFLKNAEKIIKINGNYFENNKRCDIWKLIQ</sequence>
<organism evidence="1 2">
    <name type="scientific">Fusobacterium pseudoperiodonticum</name>
    <dbReference type="NCBI Taxonomy" id="2663009"/>
    <lineage>
        <taxon>Bacteria</taxon>
        <taxon>Fusobacteriati</taxon>
        <taxon>Fusobacteriota</taxon>
        <taxon>Fusobacteriia</taxon>
        <taxon>Fusobacteriales</taxon>
        <taxon>Fusobacteriaceae</taxon>
        <taxon>Fusobacterium</taxon>
    </lineage>
</organism>
<accession>A0A2D3NVN2</accession>
<gene>
    <name evidence="1" type="ORF">CTM72_06775</name>
</gene>
<protein>
    <submittedName>
        <fullName evidence="1">Uncharacterized protein</fullName>
    </submittedName>
</protein>
<evidence type="ECO:0000313" key="2">
    <source>
        <dbReference type="Proteomes" id="UP000230056"/>
    </source>
</evidence>
<dbReference type="RefSeq" id="WP_100024905.1">
    <property type="nucleotide sequence ID" value="NZ_CP024699.1"/>
</dbReference>
<name>A0A2D3NVN2_9FUSO</name>
<dbReference type="AlphaFoldDB" id="A0A2D3NVN2"/>
<dbReference type="Proteomes" id="UP000230056">
    <property type="component" value="Chromosome"/>
</dbReference>
<proteinExistence type="predicted"/>
<evidence type="ECO:0000313" key="1">
    <source>
        <dbReference type="EMBL" id="ATV59458.1"/>
    </source>
</evidence>
<reference evidence="1 2" key="1">
    <citation type="submission" date="2017-11" db="EMBL/GenBank/DDBJ databases">
        <title>Genome sequencing of Fusobacterium periodonticum KCOM 1261.</title>
        <authorList>
            <person name="Kook J.-K."/>
            <person name="Park S.-N."/>
            <person name="Lim Y.K."/>
        </authorList>
    </citation>
    <scope>NUCLEOTIDE SEQUENCE [LARGE SCALE GENOMIC DNA]</scope>
    <source>
        <strain evidence="1 2">KCOM 1261</strain>
    </source>
</reference>
<dbReference type="EMBL" id="CP024699">
    <property type="protein sequence ID" value="ATV59458.1"/>
    <property type="molecule type" value="Genomic_DNA"/>
</dbReference>